<reference evidence="1 2" key="1">
    <citation type="submission" date="2018-01" db="EMBL/GenBank/DDBJ databases">
        <title>Saezia sanguinis gen. nov., sp. nov., in the order Burkholderiales isolated from human blood.</title>
        <authorList>
            <person name="Medina-Pascual M.J."/>
            <person name="Valdezate S."/>
            <person name="Monzon S."/>
            <person name="Cuesta I."/>
            <person name="Carrasco G."/>
            <person name="Villalon P."/>
            <person name="Saez-Nieto J.A."/>
        </authorList>
    </citation>
    <scope>NUCLEOTIDE SEQUENCE [LARGE SCALE GENOMIC DNA]</scope>
    <source>
        <strain evidence="1 2">CNM695-12</strain>
    </source>
</reference>
<comment type="caution">
    <text evidence="1">The sequence shown here is derived from an EMBL/GenBank/DDBJ whole genome shotgun (WGS) entry which is preliminary data.</text>
</comment>
<evidence type="ECO:0000313" key="2">
    <source>
        <dbReference type="Proteomes" id="UP000286947"/>
    </source>
</evidence>
<sequence length="87" mass="10085">MAGVEDQRVGGRIEDPVQCEREFHHPEVRAQMSAGDGDLVHQELTDLRRQFPQLRYRQPTHVFGRIDPGKHSHLIRSLRIAQLIRPV</sequence>
<proteinExistence type="predicted"/>
<gene>
    <name evidence="1" type="ORF">CUZ56_03047</name>
</gene>
<organism evidence="1 2">
    <name type="scientific">Saezia sanguinis</name>
    <dbReference type="NCBI Taxonomy" id="1965230"/>
    <lineage>
        <taxon>Bacteria</taxon>
        <taxon>Pseudomonadati</taxon>
        <taxon>Pseudomonadota</taxon>
        <taxon>Betaproteobacteria</taxon>
        <taxon>Burkholderiales</taxon>
        <taxon>Saeziaceae</taxon>
        <taxon>Saezia</taxon>
    </lineage>
</organism>
<dbReference type="EMBL" id="PQSP01000066">
    <property type="protein sequence ID" value="RUS65372.1"/>
    <property type="molecule type" value="Genomic_DNA"/>
</dbReference>
<dbReference type="Proteomes" id="UP000286947">
    <property type="component" value="Unassembled WGS sequence"/>
</dbReference>
<protein>
    <submittedName>
        <fullName evidence="1">Uncharacterized protein</fullName>
    </submittedName>
</protein>
<evidence type="ECO:0000313" key="1">
    <source>
        <dbReference type="EMBL" id="RUS65372.1"/>
    </source>
</evidence>
<name>A0A433S9H9_9BURK</name>
<dbReference type="AlphaFoldDB" id="A0A433S9H9"/>
<accession>A0A433S9H9</accession>
<keyword evidence="2" id="KW-1185">Reference proteome</keyword>